<evidence type="ECO:0000313" key="3">
    <source>
        <dbReference type="Proteomes" id="UP000604046"/>
    </source>
</evidence>
<accession>A0A812V2P2</accession>
<reference evidence="2" key="1">
    <citation type="submission" date="2021-02" db="EMBL/GenBank/DDBJ databases">
        <authorList>
            <person name="Dougan E. K."/>
            <person name="Rhodes N."/>
            <person name="Thang M."/>
            <person name="Chan C."/>
        </authorList>
    </citation>
    <scope>NUCLEOTIDE SEQUENCE</scope>
</reference>
<proteinExistence type="predicted"/>
<dbReference type="EMBL" id="CAJNDS010002779">
    <property type="protein sequence ID" value="CAE7594549.1"/>
    <property type="molecule type" value="Genomic_DNA"/>
</dbReference>
<keyword evidence="3" id="KW-1185">Reference proteome</keyword>
<comment type="caution">
    <text evidence="2">The sequence shown here is derived from an EMBL/GenBank/DDBJ whole genome shotgun (WGS) entry which is preliminary data.</text>
</comment>
<evidence type="ECO:0000256" key="1">
    <source>
        <dbReference type="SAM" id="MobiDB-lite"/>
    </source>
</evidence>
<gene>
    <name evidence="2" type="ORF">SNAT2548_LOCUS33842</name>
</gene>
<sequence length="232" mass="26068">MPPNFLTEIEQNTSSSAMAPRTKRRADANGQIAAEQQGPDNHLLQDLLRFTLYRSQDVAMLMRSCGFALLLVSEELKDKVVKAMAAYEDKLTEQHNGDVSAARNKAKAERRPLPPHPWGFRKYYTFIVLMNVLKGALPSTASEALEAVAALIELSEEAIDIQVAACQTKFRSPLQGRVWKFALLPTAAMTQDTKNHISTLLHAKFEGVRFEVARESQTELESKLWQRLQTNK</sequence>
<protein>
    <submittedName>
        <fullName evidence="2">Uncharacterized protein</fullName>
    </submittedName>
</protein>
<feature type="region of interest" description="Disordered" evidence="1">
    <location>
        <begin position="1"/>
        <end position="26"/>
    </location>
</feature>
<dbReference type="Proteomes" id="UP000604046">
    <property type="component" value="Unassembled WGS sequence"/>
</dbReference>
<evidence type="ECO:0000313" key="2">
    <source>
        <dbReference type="EMBL" id="CAE7594549.1"/>
    </source>
</evidence>
<dbReference type="OrthoDB" id="488961at2759"/>
<name>A0A812V2P2_9DINO</name>
<dbReference type="AlphaFoldDB" id="A0A812V2P2"/>
<organism evidence="2 3">
    <name type="scientific">Symbiodinium natans</name>
    <dbReference type="NCBI Taxonomy" id="878477"/>
    <lineage>
        <taxon>Eukaryota</taxon>
        <taxon>Sar</taxon>
        <taxon>Alveolata</taxon>
        <taxon>Dinophyceae</taxon>
        <taxon>Suessiales</taxon>
        <taxon>Symbiodiniaceae</taxon>
        <taxon>Symbiodinium</taxon>
    </lineage>
</organism>